<feature type="transmembrane region" description="Helical" evidence="8">
    <location>
        <begin position="32"/>
        <end position="53"/>
    </location>
</feature>
<evidence type="ECO:0000256" key="6">
    <source>
        <dbReference type="ARBA" id="ARBA00022989"/>
    </source>
</evidence>
<comment type="caution">
    <text evidence="9">The sequence shown here is derived from an EMBL/GenBank/DDBJ whole genome shotgun (WGS) entry which is preliminary data.</text>
</comment>
<protein>
    <submittedName>
        <fullName evidence="9">Eight transmembrane protein EpsH</fullName>
    </submittedName>
</protein>
<sequence>MLIKEESKIPDEPRTVAKAASNHSAQNSGRGFLPAVIALVLCFGLPLYHLALFALKSELDSYILLIPFVSLYLYRLQKQKPVGHSEPARGLAILTAVGGLAVLAGYWFLERRGGVPAVEDQLALITLSGVLFFLGICCFCLGKEKVRAHAFPLCFLLFTVPLPLFLRTGIETFLQHSSALAADLLFMVSGTTFSREELIFQLPGIALRVAPECSGIHSSLILFITSFIASYLFLRSPWKRAVLIFAVIPLGIIRNGFRVFTIGELCVHIGPEMINSAIHHRGGPYFFALSLVPFFILLILLKRSERKTVPAAQES</sequence>
<dbReference type="NCBIfam" id="TIGR04151">
    <property type="entry name" value="exosort_VPDSG"/>
    <property type="match status" value="1"/>
</dbReference>
<evidence type="ECO:0000256" key="7">
    <source>
        <dbReference type="ARBA" id="ARBA00023136"/>
    </source>
</evidence>
<gene>
    <name evidence="9" type="ORF">Cflav_PD5024</name>
</gene>
<dbReference type="InterPro" id="IPR019127">
    <property type="entry name" value="Exosortase"/>
</dbReference>
<keyword evidence="3" id="KW-0645">Protease</keyword>
<evidence type="ECO:0000256" key="2">
    <source>
        <dbReference type="ARBA" id="ARBA00022475"/>
    </source>
</evidence>
<feature type="transmembrane region" description="Helical" evidence="8">
    <location>
        <begin position="282"/>
        <end position="301"/>
    </location>
</feature>
<dbReference type="Proteomes" id="UP000003688">
    <property type="component" value="Unassembled WGS sequence"/>
</dbReference>
<evidence type="ECO:0000313" key="9">
    <source>
        <dbReference type="EMBL" id="EEF62389.1"/>
    </source>
</evidence>
<dbReference type="GO" id="GO:0006508">
    <property type="term" value="P:proteolysis"/>
    <property type="evidence" value="ECO:0007669"/>
    <property type="project" value="UniProtKB-KW"/>
</dbReference>
<keyword evidence="7 8" id="KW-0472">Membrane</keyword>
<evidence type="ECO:0000256" key="5">
    <source>
        <dbReference type="ARBA" id="ARBA00022801"/>
    </source>
</evidence>
<dbReference type="InterPro" id="IPR026488">
    <property type="entry name" value="Exosort_VPDSG"/>
</dbReference>
<feature type="transmembrane region" description="Helical" evidence="8">
    <location>
        <begin position="121"/>
        <end position="141"/>
    </location>
</feature>
<keyword evidence="6 8" id="KW-1133">Transmembrane helix</keyword>
<proteinExistence type="predicted"/>
<dbReference type="EMBL" id="ABOX02000005">
    <property type="protein sequence ID" value="EEF62389.1"/>
    <property type="molecule type" value="Genomic_DNA"/>
</dbReference>
<keyword evidence="4 8" id="KW-0812">Transmembrane</keyword>
<dbReference type="InterPro" id="IPR026392">
    <property type="entry name" value="Exo/Archaeosortase_dom"/>
</dbReference>
<evidence type="ECO:0000256" key="1">
    <source>
        <dbReference type="ARBA" id="ARBA00004651"/>
    </source>
</evidence>
<evidence type="ECO:0000313" key="10">
    <source>
        <dbReference type="Proteomes" id="UP000003688"/>
    </source>
</evidence>
<organism evidence="9 10">
    <name type="scientific">Pedosphaera parvula (strain Ellin514)</name>
    <dbReference type="NCBI Taxonomy" id="320771"/>
    <lineage>
        <taxon>Bacteria</taxon>
        <taxon>Pseudomonadati</taxon>
        <taxon>Verrucomicrobiota</taxon>
        <taxon>Pedosphaerae</taxon>
        <taxon>Pedosphaerales</taxon>
        <taxon>Pedosphaeraceae</taxon>
        <taxon>Pedosphaera</taxon>
    </lineage>
</organism>
<name>B9XD43_PEDPL</name>
<dbReference type="NCBIfam" id="TIGR04178">
    <property type="entry name" value="exo_archaeo"/>
    <property type="match status" value="1"/>
</dbReference>
<feature type="transmembrane region" description="Helical" evidence="8">
    <location>
        <begin position="216"/>
        <end position="234"/>
    </location>
</feature>
<feature type="transmembrane region" description="Helical" evidence="8">
    <location>
        <begin position="148"/>
        <end position="166"/>
    </location>
</feature>
<feature type="transmembrane region" description="Helical" evidence="8">
    <location>
        <begin position="59"/>
        <end position="76"/>
    </location>
</feature>
<keyword evidence="10" id="KW-1185">Reference proteome</keyword>
<dbReference type="RefSeq" id="WP_007413741.1">
    <property type="nucleotide sequence ID" value="NZ_ABOX02000005.1"/>
</dbReference>
<evidence type="ECO:0000256" key="8">
    <source>
        <dbReference type="SAM" id="Phobius"/>
    </source>
</evidence>
<feature type="transmembrane region" description="Helical" evidence="8">
    <location>
        <begin position="88"/>
        <end position="109"/>
    </location>
</feature>
<dbReference type="AlphaFoldDB" id="B9XD43"/>
<evidence type="ECO:0000256" key="4">
    <source>
        <dbReference type="ARBA" id="ARBA00022692"/>
    </source>
</evidence>
<reference evidence="9 10" key="1">
    <citation type="journal article" date="2011" name="J. Bacteriol.">
        <title>Genome sequence of 'Pedosphaera parvula' Ellin514, an aerobic Verrucomicrobial isolate from pasture soil.</title>
        <authorList>
            <person name="Kant R."/>
            <person name="van Passel M.W."/>
            <person name="Sangwan P."/>
            <person name="Palva A."/>
            <person name="Lucas S."/>
            <person name="Copeland A."/>
            <person name="Lapidus A."/>
            <person name="Glavina Del Rio T."/>
            <person name="Dalin E."/>
            <person name="Tice H."/>
            <person name="Bruce D."/>
            <person name="Goodwin L."/>
            <person name="Pitluck S."/>
            <person name="Chertkov O."/>
            <person name="Larimer F.W."/>
            <person name="Land M.L."/>
            <person name="Hauser L."/>
            <person name="Brettin T.S."/>
            <person name="Detter J.C."/>
            <person name="Han S."/>
            <person name="de Vos W.M."/>
            <person name="Janssen P.H."/>
            <person name="Smidt H."/>
        </authorList>
    </citation>
    <scope>NUCLEOTIDE SEQUENCE [LARGE SCALE GENOMIC DNA]</scope>
    <source>
        <strain evidence="9 10">Ellin514</strain>
    </source>
</reference>
<evidence type="ECO:0000256" key="3">
    <source>
        <dbReference type="ARBA" id="ARBA00022670"/>
    </source>
</evidence>
<dbReference type="Pfam" id="PF09721">
    <property type="entry name" value="Exosortase_EpsH"/>
    <property type="match status" value="1"/>
</dbReference>
<keyword evidence="5" id="KW-0378">Hydrolase</keyword>
<comment type="subcellular location">
    <subcellularLocation>
        <location evidence="1">Cell membrane</location>
        <topology evidence="1">Multi-pass membrane protein</topology>
    </subcellularLocation>
</comment>
<dbReference type="GO" id="GO:0008233">
    <property type="term" value="F:peptidase activity"/>
    <property type="evidence" value="ECO:0007669"/>
    <property type="project" value="UniProtKB-KW"/>
</dbReference>
<accession>B9XD43</accession>
<dbReference type="OrthoDB" id="9797363at2"/>
<keyword evidence="2" id="KW-1003">Cell membrane</keyword>
<feature type="transmembrane region" description="Helical" evidence="8">
    <location>
        <begin position="241"/>
        <end position="262"/>
    </location>
</feature>
<dbReference type="STRING" id="320771.Cflav_PD5024"/>
<dbReference type="GO" id="GO:0005886">
    <property type="term" value="C:plasma membrane"/>
    <property type="evidence" value="ECO:0007669"/>
    <property type="project" value="UniProtKB-SubCell"/>
</dbReference>